<dbReference type="Proteomes" id="UP000626109">
    <property type="component" value="Unassembled WGS sequence"/>
</dbReference>
<evidence type="ECO:0000313" key="3">
    <source>
        <dbReference type="Proteomes" id="UP000626109"/>
    </source>
</evidence>
<accession>A0A813JLP2</accession>
<gene>
    <name evidence="2" type="ORF">PGLA2088_LOCUS22587</name>
</gene>
<evidence type="ECO:0000256" key="1">
    <source>
        <dbReference type="SAM" id="MobiDB-lite"/>
    </source>
</evidence>
<proteinExistence type="predicted"/>
<evidence type="ECO:0000313" key="2">
    <source>
        <dbReference type="EMBL" id="CAE8681754.1"/>
    </source>
</evidence>
<protein>
    <submittedName>
        <fullName evidence="2">Uncharacterized protein</fullName>
    </submittedName>
</protein>
<sequence length="476" mass="49553">MTAPAPSTGFFSLPCRESCCVVLDGRGMGGPGSPATMLFNLWMSAAQEAGSLVSLTDRFGTKYCALAPLERCAAIRSTLTTSVSQCKPIERDMLMNWKSRLALGRHSPAALRQALDRLEQECVLGPMGLTSNWGASGSPLLPELAVEARHGHPLRGTAAENTSAGAKKRARKAPMLEAGTSSERLFAIGEDSALAALRSALAGVAQVRGQAGLTAQSAGSEHTFCLEFWTTAPERLLPVAADVSRCVPPGVKLQVLAVEAGPWDAEQQAAKARLLEMELRSGGCQAVAVRALPLTAACIARQVRAPLDLFLPLTLLLPPASAVRELQLLASPAILLAGCWRRGPAAATAGGRGLCRLEVLGRVPSSGVSSELLCGVPLLLRSLGPESVASLRALVQQLAAQQVALLLASNLCPVSLVPTACQHFFVGLASDQGDCGSGPVLVLHGLASADTWQSAASLVDEVRCTRPSQEEAQAGA</sequence>
<comment type="caution">
    <text evidence="2">The sequence shown here is derived from an EMBL/GenBank/DDBJ whole genome shotgun (WGS) entry which is preliminary data.</text>
</comment>
<name>A0A813JLP2_POLGL</name>
<feature type="region of interest" description="Disordered" evidence="1">
    <location>
        <begin position="154"/>
        <end position="174"/>
    </location>
</feature>
<dbReference type="AlphaFoldDB" id="A0A813JLP2"/>
<dbReference type="EMBL" id="CAJNNW010025990">
    <property type="protein sequence ID" value="CAE8681754.1"/>
    <property type="molecule type" value="Genomic_DNA"/>
</dbReference>
<organism evidence="2 3">
    <name type="scientific">Polarella glacialis</name>
    <name type="common">Dinoflagellate</name>
    <dbReference type="NCBI Taxonomy" id="89957"/>
    <lineage>
        <taxon>Eukaryota</taxon>
        <taxon>Sar</taxon>
        <taxon>Alveolata</taxon>
        <taxon>Dinophyceae</taxon>
        <taxon>Suessiales</taxon>
        <taxon>Suessiaceae</taxon>
        <taxon>Polarella</taxon>
    </lineage>
</organism>
<reference evidence="2" key="1">
    <citation type="submission" date="2021-02" db="EMBL/GenBank/DDBJ databases">
        <authorList>
            <person name="Dougan E. K."/>
            <person name="Rhodes N."/>
            <person name="Thang M."/>
            <person name="Chan C."/>
        </authorList>
    </citation>
    <scope>NUCLEOTIDE SEQUENCE</scope>
</reference>